<dbReference type="AlphaFoldDB" id="A0A348AEN3"/>
<dbReference type="PANTHER" id="PTHR43792">
    <property type="entry name" value="GNAT FAMILY, PUTATIVE (AFU_ORTHOLOGUE AFUA_3G00765)-RELATED-RELATED"/>
    <property type="match status" value="1"/>
</dbReference>
<dbReference type="InterPro" id="IPR051531">
    <property type="entry name" value="N-acetyltransferase"/>
</dbReference>
<dbReference type="EMBL" id="AP018449">
    <property type="protein sequence ID" value="BBB89531.1"/>
    <property type="molecule type" value="Genomic_DNA"/>
</dbReference>
<dbReference type="EC" id="2.3.1.57" evidence="2"/>
<dbReference type="RefSeq" id="WP_126305669.1">
    <property type="nucleotide sequence ID" value="NZ_AP018449.1"/>
</dbReference>
<dbReference type="Pfam" id="PF13302">
    <property type="entry name" value="Acetyltransf_3"/>
    <property type="match status" value="1"/>
</dbReference>
<reference evidence="2 3" key="1">
    <citation type="journal article" date="2018" name="Int. J. Syst. Evol. Microbiol.">
        <title>Methylomusa anaerophila gen. nov., sp. nov., an anaerobic methanol-utilizing bacterium isolated from a microbial fuel cell.</title>
        <authorList>
            <person name="Amano N."/>
            <person name="Yamamuro A."/>
            <person name="Miyahara M."/>
            <person name="Kouzuma A."/>
            <person name="Abe T."/>
            <person name="Watanabe K."/>
        </authorList>
    </citation>
    <scope>NUCLEOTIDE SEQUENCE [LARGE SCALE GENOMIC DNA]</scope>
    <source>
        <strain evidence="2 3">MMFC1</strain>
    </source>
</reference>
<dbReference type="GO" id="GO:0004145">
    <property type="term" value="F:diamine N-acetyltransferase activity"/>
    <property type="evidence" value="ECO:0007669"/>
    <property type="project" value="UniProtKB-EC"/>
</dbReference>
<proteinExistence type="predicted"/>
<dbReference type="CDD" id="cd04301">
    <property type="entry name" value="NAT_SF"/>
    <property type="match status" value="1"/>
</dbReference>
<dbReference type="SUPFAM" id="SSF55729">
    <property type="entry name" value="Acyl-CoA N-acyltransferases (Nat)"/>
    <property type="match status" value="1"/>
</dbReference>
<keyword evidence="2" id="KW-0808">Transferase</keyword>
<dbReference type="PROSITE" id="PS51186">
    <property type="entry name" value="GNAT"/>
    <property type="match status" value="1"/>
</dbReference>
<dbReference type="Gene3D" id="3.40.630.30">
    <property type="match status" value="1"/>
</dbReference>
<evidence type="ECO:0000313" key="2">
    <source>
        <dbReference type="EMBL" id="BBB89531.1"/>
    </source>
</evidence>
<sequence>MVAIKGSRVLLRDFTHSDLDKMHGWMSDNEVMTFLPHRKTTVKDQTLVHLSESIQENFNPNRKLYFFAVVLGNGDIIGSAGFTVISRSETGGVANLGWVLAKDYWGKGYATEAARLLIDYCFNILGFHKVIARCDAQNKASERVMIRCGMIKEAEHKQHVYSNGTWRDRYEYAIFRDTEVI</sequence>
<keyword evidence="2" id="KW-0012">Acyltransferase</keyword>
<organism evidence="2 3">
    <name type="scientific">Methylomusa anaerophila</name>
    <dbReference type="NCBI Taxonomy" id="1930071"/>
    <lineage>
        <taxon>Bacteria</taxon>
        <taxon>Bacillati</taxon>
        <taxon>Bacillota</taxon>
        <taxon>Negativicutes</taxon>
        <taxon>Selenomonadales</taxon>
        <taxon>Sporomusaceae</taxon>
        <taxon>Methylomusa</taxon>
    </lineage>
</organism>
<protein>
    <submittedName>
        <fullName evidence="2">Spermidine N(1)-acetyltransferase</fullName>
        <ecNumber evidence="2">2.3.1.57</ecNumber>
    </submittedName>
</protein>
<dbReference type="Proteomes" id="UP000276437">
    <property type="component" value="Chromosome"/>
</dbReference>
<dbReference type="KEGG" id="mana:MAMMFC1_00164"/>
<evidence type="ECO:0000313" key="3">
    <source>
        <dbReference type="Proteomes" id="UP000276437"/>
    </source>
</evidence>
<accession>A0A348AEN3</accession>
<evidence type="ECO:0000259" key="1">
    <source>
        <dbReference type="PROSITE" id="PS51186"/>
    </source>
</evidence>
<name>A0A348AEN3_9FIRM</name>
<dbReference type="InterPro" id="IPR016181">
    <property type="entry name" value="Acyl_CoA_acyltransferase"/>
</dbReference>
<feature type="domain" description="N-acetyltransferase" evidence="1">
    <location>
        <begin position="9"/>
        <end position="177"/>
    </location>
</feature>
<keyword evidence="3" id="KW-1185">Reference proteome</keyword>
<dbReference type="InterPro" id="IPR000182">
    <property type="entry name" value="GNAT_dom"/>
</dbReference>
<gene>
    <name evidence="2" type="primary">speG</name>
    <name evidence="2" type="ORF">MAMMFC1_00164</name>
</gene>